<gene>
    <name evidence="1" type="ORF">EGYM00163_LOCUS20561</name>
</gene>
<reference evidence="1" key="1">
    <citation type="submission" date="2021-01" db="EMBL/GenBank/DDBJ databases">
        <authorList>
            <person name="Corre E."/>
            <person name="Pelletier E."/>
            <person name="Niang G."/>
            <person name="Scheremetjew M."/>
            <person name="Finn R."/>
            <person name="Kale V."/>
            <person name="Holt S."/>
            <person name="Cochrane G."/>
            <person name="Meng A."/>
            <person name="Brown T."/>
            <person name="Cohen L."/>
        </authorList>
    </citation>
    <scope>NUCLEOTIDE SEQUENCE</scope>
    <source>
        <strain evidence="1">CCMP1594</strain>
    </source>
</reference>
<organism evidence="1">
    <name type="scientific">Eutreptiella gymnastica</name>
    <dbReference type="NCBI Taxonomy" id="73025"/>
    <lineage>
        <taxon>Eukaryota</taxon>
        <taxon>Discoba</taxon>
        <taxon>Euglenozoa</taxon>
        <taxon>Euglenida</taxon>
        <taxon>Spirocuta</taxon>
        <taxon>Euglenophyceae</taxon>
        <taxon>Eutreptiales</taxon>
        <taxon>Eutreptiaceae</taxon>
        <taxon>Eutreptiella</taxon>
    </lineage>
</organism>
<dbReference type="EMBL" id="HBJA01058135">
    <property type="protein sequence ID" value="CAE0809429.1"/>
    <property type="molecule type" value="Transcribed_RNA"/>
</dbReference>
<proteinExistence type="predicted"/>
<evidence type="ECO:0000313" key="1">
    <source>
        <dbReference type="EMBL" id="CAE0809429.1"/>
    </source>
</evidence>
<sequence>MATHSCRQQQGDVQQGSAAANGFANGQQQCIVHGGSNREQCLWAAPRGYTRGQLHRIVHMGSSVELCTCAAAGILLPQNKPNAVVFLQRHANLVNQPFK</sequence>
<dbReference type="AlphaFoldDB" id="A0A7S4CXB7"/>
<accession>A0A7S4CXB7</accession>
<protein>
    <submittedName>
        <fullName evidence="1">Uncharacterized protein</fullName>
    </submittedName>
</protein>
<name>A0A7S4CXB7_9EUGL</name>